<sequence>MRIETLFVTGTGNINEDFLITEGNLFGVFDGATSLTPATYENGLTGGFLASNAAAKAFKQNDRPLFELAERANLRIRQAMIERNVNLDDRGCLWSTSAAVVRIRSDTLEWAQIGDCRIICIYTTGEYEFLCEGSNQDVETLCLWKDICRTTDAPIHEAMQNQLLKVRSGMNRDYGVFNGEPEALNFLHSGERQLAGICQLLLFTDGLLLPNPTPEQQPDFDEHVDIFRQNGLQELGDRIRTLEATDMDCRIYPRFKAHDDIAAIAVHV</sequence>
<gene>
    <name evidence="3" type="ORF">DQK91_20430</name>
    <name evidence="2" type="ORF">E8L03_03195</name>
</gene>
<reference evidence="3 4" key="1">
    <citation type="submission" date="2018-06" db="EMBL/GenBank/DDBJ databases">
        <title>Complete genome of Desulfovibrio marinus P48SEP.</title>
        <authorList>
            <person name="Crispim J.S."/>
            <person name="Vidigal P.M.P."/>
            <person name="Silva L.C.F."/>
            <person name="Araujo L.C."/>
            <person name="Laguardia C.N."/>
            <person name="Dias R.S."/>
            <person name="Sousa M.P."/>
            <person name="Paula S.O."/>
            <person name="Silva C."/>
        </authorList>
    </citation>
    <scope>NUCLEOTIDE SEQUENCE [LARGE SCALE GENOMIC DNA]</scope>
    <source>
        <strain evidence="3 4">P48SEP</strain>
    </source>
</reference>
<dbReference type="Pfam" id="PF13672">
    <property type="entry name" value="PP2C_2"/>
    <property type="match status" value="1"/>
</dbReference>
<accession>A0A6P1ZBR5</accession>
<dbReference type="InterPro" id="IPR001932">
    <property type="entry name" value="PPM-type_phosphatase-like_dom"/>
</dbReference>
<dbReference type="EMBL" id="CP039543">
    <property type="protein sequence ID" value="QJT07993.1"/>
    <property type="molecule type" value="Genomic_DNA"/>
</dbReference>
<protein>
    <recommendedName>
        <fullName evidence="1">PPM-type phosphatase domain-containing protein</fullName>
    </recommendedName>
</protein>
<evidence type="ECO:0000313" key="4">
    <source>
        <dbReference type="Proteomes" id="UP000434052"/>
    </source>
</evidence>
<dbReference type="Proteomes" id="UP000503251">
    <property type="component" value="Chromosome"/>
</dbReference>
<dbReference type="AlphaFoldDB" id="A0A6P1ZBR5"/>
<dbReference type="InterPro" id="IPR036457">
    <property type="entry name" value="PPM-type-like_dom_sf"/>
</dbReference>
<proteinExistence type="predicted"/>
<name>A0A6P1ZBR5_9BACT</name>
<evidence type="ECO:0000313" key="2">
    <source>
        <dbReference type="EMBL" id="QJT07993.1"/>
    </source>
</evidence>
<keyword evidence="5" id="KW-1185">Reference proteome</keyword>
<dbReference type="SUPFAM" id="SSF81606">
    <property type="entry name" value="PP2C-like"/>
    <property type="match status" value="1"/>
</dbReference>
<dbReference type="Proteomes" id="UP000434052">
    <property type="component" value="Unassembled WGS sequence"/>
</dbReference>
<dbReference type="OrthoDB" id="1755431at2"/>
<reference evidence="2 5" key="2">
    <citation type="submission" date="2019-04" db="EMBL/GenBank/DDBJ databases">
        <title>Isolation and culture of sulfate reducing bacteria from the cold seep of the South China Sea.</title>
        <authorList>
            <person name="Sun C."/>
            <person name="Liu R."/>
        </authorList>
    </citation>
    <scope>NUCLEOTIDE SEQUENCE [LARGE SCALE GENOMIC DNA]</scope>
    <source>
        <strain evidence="2 5">CS1</strain>
    </source>
</reference>
<evidence type="ECO:0000313" key="5">
    <source>
        <dbReference type="Proteomes" id="UP000503251"/>
    </source>
</evidence>
<evidence type="ECO:0000259" key="1">
    <source>
        <dbReference type="Pfam" id="PF13672"/>
    </source>
</evidence>
<organism evidence="3 4">
    <name type="scientific">Oceanidesulfovibrio marinus</name>
    <dbReference type="NCBI Taxonomy" id="370038"/>
    <lineage>
        <taxon>Bacteria</taxon>
        <taxon>Pseudomonadati</taxon>
        <taxon>Thermodesulfobacteriota</taxon>
        <taxon>Desulfovibrionia</taxon>
        <taxon>Desulfovibrionales</taxon>
        <taxon>Desulfovibrionaceae</taxon>
        <taxon>Oceanidesulfovibrio</taxon>
    </lineage>
</organism>
<dbReference type="EMBL" id="QMIF01000021">
    <property type="protein sequence ID" value="TVM30603.1"/>
    <property type="molecule type" value="Genomic_DNA"/>
</dbReference>
<evidence type="ECO:0000313" key="3">
    <source>
        <dbReference type="EMBL" id="TVM30603.1"/>
    </source>
</evidence>
<feature type="domain" description="PPM-type phosphatase" evidence="1">
    <location>
        <begin position="22"/>
        <end position="231"/>
    </location>
</feature>
<dbReference type="Gene3D" id="3.60.40.10">
    <property type="entry name" value="PPM-type phosphatase domain"/>
    <property type="match status" value="1"/>
</dbReference>